<dbReference type="PROSITE" id="PS50924">
    <property type="entry name" value="MHYT"/>
    <property type="match status" value="1"/>
</dbReference>
<dbReference type="NCBIfam" id="TIGR00229">
    <property type="entry name" value="sensory_box"/>
    <property type="match status" value="1"/>
</dbReference>
<feature type="domain" description="PAS" evidence="2">
    <location>
        <begin position="379"/>
        <end position="450"/>
    </location>
</feature>
<dbReference type="RefSeq" id="WP_232091162.1">
    <property type="nucleotide sequence ID" value="NZ_LR812090.1"/>
</dbReference>
<keyword evidence="1" id="KW-0472">Membrane</keyword>
<dbReference type="NCBIfam" id="TIGR00254">
    <property type="entry name" value="GGDEF"/>
    <property type="match status" value="1"/>
</dbReference>
<dbReference type="SMART" id="SM00091">
    <property type="entry name" value="PAS"/>
    <property type="match status" value="3"/>
</dbReference>
<feature type="transmembrane region" description="Helical" evidence="1">
    <location>
        <begin position="96"/>
        <end position="116"/>
    </location>
</feature>
<dbReference type="AlphaFoldDB" id="A0A6T9XYI4"/>
<reference evidence="5 6" key="1">
    <citation type="submission" date="2020-06" db="EMBL/GenBank/DDBJ databases">
        <authorList>
            <person name="Duchaud E."/>
        </authorList>
    </citation>
    <scope>NUCLEOTIDE SEQUENCE [LARGE SCALE GENOMIC DNA]</scope>
    <source>
        <strain evidence="5">Alteromonas fortis</strain>
    </source>
</reference>
<feature type="domain" description="MHYT" evidence="4">
    <location>
        <begin position="24"/>
        <end position="214"/>
    </location>
</feature>
<dbReference type="SUPFAM" id="SSF55785">
    <property type="entry name" value="PYP-like sensor domain (PAS domain)"/>
    <property type="match status" value="3"/>
</dbReference>
<feature type="domain" description="PAS" evidence="2">
    <location>
        <begin position="257"/>
        <end position="315"/>
    </location>
</feature>
<protein>
    <submittedName>
        <fullName evidence="5">PAS domain S-box-containing protein/diguanylate cyclase (GGDEF)-like protein</fullName>
    </submittedName>
</protein>
<dbReference type="SMART" id="SM00267">
    <property type="entry name" value="GGDEF"/>
    <property type="match status" value="1"/>
</dbReference>
<dbReference type="InterPro" id="IPR000160">
    <property type="entry name" value="GGDEF_dom"/>
</dbReference>
<feature type="transmembrane region" description="Helical" evidence="1">
    <location>
        <begin position="156"/>
        <end position="173"/>
    </location>
</feature>
<dbReference type="SUPFAM" id="SSF55073">
    <property type="entry name" value="Nucleotide cyclase"/>
    <property type="match status" value="1"/>
</dbReference>
<sequence>MKHGHYHFFSVADFPPNTEILATYDVFFVLVSVLIAISASLISFVLAAKMAQTEMQNERTYWSLASACFLGFGIWSMHFVGMLAYQLPLVVSYDPFITLLSVFPAILASIVVMGKLPYKANALWLRSIYMGVGIGSMHYIGMMAMQMDAAMAYDGWYFSLSIVVAVGLAGIALKTHEYVTTAQLRITKQIVPAIIMGSAISGMHYTGMLSMHVYALPETKILQEPETKNLVYLVMLMVMLFAFAILVFIELRTRTLLLERYNAVLNTVQDGVITFDNSGLVEFANPVALNMFGLSDLTLTTQSVHIRELISPSEHTTESLIVSLKKGANNSVAHSAPFTLDGIRKNGKVFPLSLKVKQLPGNHVAYMCTIKDLSDVKNQEVFAQTVFDALPNMLLVKNAKTLSITHVNDAGSELLGIDKASLIGLSDFDIFEEKEAKAFVSDDKQLLLSSKKQNAHEYRLNIGGKVHYLHTKKIVIGDSCGDAQFILSLSEDVTKWRETQYELKTLNRRMSMAADAARIGVWEWDIRANLLIWDEWMHKIYNISQNRFSGLFSDWENTVHTSDIDGVKKKIEKAVLEKSSFEATYRIKTLNEQYRHVKAYGRVEGSKMFGINVDITEQIEAEQKIKKLANSDTLTGLANRLALSTYMRNELPRLERNAKFCTLFYLDLNRFKPINDEYGHALGDEVLVELARRLKALCRSYDIAARVGGDEFIVVVTELSKEYDIQRITMRLFKTLTQPITTTQGTFNIGVSIGHASYPSEGKTLEELIHIADERMYEDKKQHSKES</sequence>
<gene>
    <name evidence="5" type="ORF">ALFOR1_30675</name>
</gene>
<dbReference type="InterPro" id="IPR043128">
    <property type="entry name" value="Rev_trsase/Diguanyl_cyclase"/>
</dbReference>
<feature type="domain" description="GGDEF" evidence="3">
    <location>
        <begin position="659"/>
        <end position="787"/>
    </location>
</feature>
<dbReference type="InterPro" id="IPR005330">
    <property type="entry name" value="MHYT_dom"/>
</dbReference>
<organism evidence="5 6">
    <name type="scientific">Alteromonas macleodii</name>
    <name type="common">Pseudoalteromonas macleodii</name>
    <dbReference type="NCBI Taxonomy" id="28108"/>
    <lineage>
        <taxon>Bacteria</taxon>
        <taxon>Pseudomonadati</taxon>
        <taxon>Pseudomonadota</taxon>
        <taxon>Gammaproteobacteria</taxon>
        <taxon>Alteromonadales</taxon>
        <taxon>Alteromonadaceae</taxon>
        <taxon>Alteromonas/Salinimonas group</taxon>
        <taxon>Alteromonas</taxon>
    </lineage>
</organism>
<feature type="transmembrane region" description="Helical" evidence="1">
    <location>
        <begin position="123"/>
        <end position="144"/>
    </location>
</feature>
<evidence type="ECO:0000259" key="4">
    <source>
        <dbReference type="PROSITE" id="PS50924"/>
    </source>
</evidence>
<dbReference type="GO" id="GO:0016020">
    <property type="term" value="C:membrane"/>
    <property type="evidence" value="ECO:0007669"/>
    <property type="project" value="UniProtKB-UniRule"/>
</dbReference>
<dbReference type="Proteomes" id="UP000509458">
    <property type="component" value="Chromosome"/>
</dbReference>
<dbReference type="InterPro" id="IPR035965">
    <property type="entry name" value="PAS-like_dom_sf"/>
</dbReference>
<dbReference type="PROSITE" id="PS50112">
    <property type="entry name" value="PAS"/>
    <property type="match status" value="2"/>
</dbReference>
<dbReference type="InterPro" id="IPR013655">
    <property type="entry name" value="PAS_fold_3"/>
</dbReference>
<evidence type="ECO:0000313" key="6">
    <source>
        <dbReference type="Proteomes" id="UP000509458"/>
    </source>
</evidence>
<dbReference type="Gene3D" id="3.30.450.20">
    <property type="entry name" value="PAS domain"/>
    <property type="match status" value="3"/>
</dbReference>
<dbReference type="Pfam" id="PF08447">
    <property type="entry name" value="PAS_3"/>
    <property type="match status" value="1"/>
</dbReference>
<dbReference type="Pfam" id="PF00990">
    <property type="entry name" value="GGDEF"/>
    <property type="match status" value="1"/>
</dbReference>
<evidence type="ECO:0000313" key="5">
    <source>
        <dbReference type="EMBL" id="CAB9493746.1"/>
    </source>
</evidence>
<dbReference type="InterPro" id="IPR000014">
    <property type="entry name" value="PAS"/>
</dbReference>
<dbReference type="Pfam" id="PF03707">
    <property type="entry name" value="MHYT"/>
    <property type="match status" value="3"/>
</dbReference>
<keyword evidence="1" id="KW-0812">Transmembrane</keyword>
<evidence type="ECO:0000259" key="2">
    <source>
        <dbReference type="PROSITE" id="PS50112"/>
    </source>
</evidence>
<proteinExistence type="predicted"/>
<feature type="transmembrane region" description="Helical" evidence="1">
    <location>
        <begin position="60"/>
        <end position="84"/>
    </location>
</feature>
<dbReference type="PROSITE" id="PS50887">
    <property type="entry name" value="GGDEF"/>
    <property type="match status" value="1"/>
</dbReference>
<dbReference type="CDD" id="cd01949">
    <property type="entry name" value="GGDEF"/>
    <property type="match status" value="1"/>
</dbReference>
<accession>A0A6T9XYI4</accession>
<dbReference type="InterPro" id="IPR013656">
    <property type="entry name" value="PAS_4"/>
</dbReference>
<dbReference type="PANTHER" id="PTHR44757">
    <property type="entry name" value="DIGUANYLATE CYCLASE DGCP"/>
    <property type="match status" value="1"/>
</dbReference>
<feature type="transmembrane region" description="Helical" evidence="1">
    <location>
        <begin position="26"/>
        <end position="48"/>
    </location>
</feature>
<dbReference type="Pfam" id="PF08448">
    <property type="entry name" value="PAS_4"/>
    <property type="match status" value="1"/>
</dbReference>
<dbReference type="CDD" id="cd00130">
    <property type="entry name" value="PAS"/>
    <property type="match status" value="2"/>
</dbReference>
<feature type="transmembrane region" description="Helical" evidence="1">
    <location>
        <begin position="230"/>
        <end position="251"/>
    </location>
</feature>
<name>A0A6T9XYI4_ALTMA</name>
<dbReference type="EMBL" id="LR812090">
    <property type="protein sequence ID" value="CAB9493746.1"/>
    <property type="molecule type" value="Genomic_DNA"/>
</dbReference>
<evidence type="ECO:0000259" key="3">
    <source>
        <dbReference type="PROSITE" id="PS50887"/>
    </source>
</evidence>
<evidence type="ECO:0000256" key="1">
    <source>
        <dbReference type="PROSITE-ProRule" id="PRU00244"/>
    </source>
</evidence>
<keyword evidence="1" id="KW-1133">Transmembrane helix</keyword>
<dbReference type="InterPro" id="IPR052155">
    <property type="entry name" value="Biofilm_reg_signaling"/>
</dbReference>
<dbReference type="InterPro" id="IPR029787">
    <property type="entry name" value="Nucleotide_cyclase"/>
</dbReference>
<dbReference type="Gene3D" id="3.30.70.270">
    <property type="match status" value="1"/>
</dbReference>
<dbReference type="Pfam" id="PF13188">
    <property type="entry name" value="PAS_8"/>
    <property type="match status" value="1"/>
</dbReference>
<dbReference type="PANTHER" id="PTHR44757:SF2">
    <property type="entry name" value="BIOFILM ARCHITECTURE MAINTENANCE PROTEIN MBAA"/>
    <property type="match status" value="1"/>
</dbReference>